<dbReference type="AlphaFoldDB" id="A0A1U6JQT6"/>
<feature type="domain" description="MacB-like periplasmic core" evidence="9">
    <location>
        <begin position="21"/>
        <end position="244"/>
    </location>
</feature>
<dbReference type="InterPro" id="IPR050250">
    <property type="entry name" value="Macrolide_Exporter_MacB"/>
</dbReference>
<dbReference type="InterPro" id="IPR025857">
    <property type="entry name" value="MacB_PCD"/>
</dbReference>
<keyword evidence="4 7" id="KW-1133">Transmembrane helix</keyword>
<dbReference type="Pfam" id="PF12704">
    <property type="entry name" value="MacB_PCD"/>
    <property type="match status" value="1"/>
</dbReference>
<evidence type="ECO:0000256" key="1">
    <source>
        <dbReference type="ARBA" id="ARBA00004651"/>
    </source>
</evidence>
<dbReference type="OrthoDB" id="9770036at2"/>
<keyword evidence="11" id="KW-1185">Reference proteome</keyword>
<dbReference type="STRING" id="1351755.CCH01_25060"/>
<keyword evidence="2" id="KW-1003">Cell membrane</keyword>
<dbReference type="GO" id="GO:0022857">
    <property type="term" value="F:transmembrane transporter activity"/>
    <property type="evidence" value="ECO:0007669"/>
    <property type="project" value="TreeGrafter"/>
</dbReference>
<evidence type="ECO:0000256" key="7">
    <source>
        <dbReference type="SAM" id="Phobius"/>
    </source>
</evidence>
<gene>
    <name evidence="10" type="ORF">CCH01_25060</name>
</gene>
<evidence type="ECO:0000259" key="8">
    <source>
        <dbReference type="Pfam" id="PF02687"/>
    </source>
</evidence>
<feature type="transmembrane region" description="Helical" evidence="7">
    <location>
        <begin position="366"/>
        <end position="386"/>
    </location>
</feature>
<dbReference type="GeneID" id="66300641"/>
<evidence type="ECO:0000256" key="6">
    <source>
        <dbReference type="ARBA" id="ARBA00038076"/>
    </source>
</evidence>
<proteinExistence type="inferred from homology"/>
<evidence type="ECO:0000256" key="4">
    <source>
        <dbReference type="ARBA" id="ARBA00022989"/>
    </source>
</evidence>
<protein>
    <submittedName>
        <fullName evidence="10">Putative Membrane subunit</fullName>
    </submittedName>
</protein>
<feature type="transmembrane region" description="Helical" evidence="7">
    <location>
        <begin position="328"/>
        <end position="354"/>
    </location>
</feature>
<dbReference type="PANTHER" id="PTHR30572:SF4">
    <property type="entry name" value="ABC TRANSPORTER PERMEASE YTRF"/>
    <property type="match status" value="1"/>
</dbReference>
<keyword evidence="3 7" id="KW-0812">Transmembrane</keyword>
<feature type="domain" description="ABC3 transporter permease C-terminal" evidence="8">
    <location>
        <begin position="283"/>
        <end position="395"/>
    </location>
</feature>
<dbReference type="Pfam" id="PF02687">
    <property type="entry name" value="FtsX"/>
    <property type="match status" value="1"/>
</dbReference>
<comment type="subcellular location">
    <subcellularLocation>
        <location evidence="1">Cell membrane</location>
        <topology evidence="1">Multi-pass membrane protein</topology>
    </subcellularLocation>
</comment>
<sequence length="401" mass="43099">MKLKVLIFSALRNLNRNKKRSFLTMLGIIIGIAAVIAIVALGEGYKSKTIKEFTGEDQGKVVLEASLSSEDKTQSMISGSIFSNSDKVAVENIEGVEKVEFNFDSNRFGEFITAEVRGKEFQGLANKVKEGDSKDVIGRNLTKSDSEGKKRVIVISETIIKDNAGKLENLLGGIVTVKGITFEIVGIVKTPPDDEVSFFNMSGDIQIPEGTYNKYFSTSKTISGLKITLSKDADVKKSIKSIENTLNQVGSNRGKGKYNVMDTSGIIKLMGGVLNTITLFIAAVAGISLFIAGIGVMNMIYTSVSERTAEIGIKRALGAKKKDIRREFLIEGVVITLTGGLIGYILGIIIANIISMFMKLTITPSFYTASIAIVISIVVGIASSLLPAKKAASANTVDILK</sequence>
<feature type="transmembrane region" description="Helical" evidence="7">
    <location>
        <begin position="21"/>
        <end position="42"/>
    </location>
</feature>
<organism evidence="10 11">
    <name type="scientific">Clostridium chauvoei JF4335</name>
    <dbReference type="NCBI Taxonomy" id="1351755"/>
    <lineage>
        <taxon>Bacteria</taxon>
        <taxon>Bacillati</taxon>
        <taxon>Bacillota</taxon>
        <taxon>Clostridia</taxon>
        <taxon>Eubacteriales</taxon>
        <taxon>Clostridiaceae</taxon>
        <taxon>Clostridium</taxon>
    </lineage>
</organism>
<accession>A0A1U6JQT6</accession>
<evidence type="ECO:0000256" key="3">
    <source>
        <dbReference type="ARBA" id="ARBA00022692"/>
    </source>
</evidence>
<evidence type="ECO:0000313" key="10">
    <source>
        <dbReference type="EMBL" id="SLK22680.1"/>
    </source>
</evidence>
<dbReference type="GO" id="GO:0005886">
    <property type="term" value="C:plasma membrane"/>
    <property type="evidence" value="ECO:0007669"/>
    <property type="project" value="UniProtKB-SubCell"/>
</dbReference>
<dbReference type="PANTHER" id="PTHR30572">
    <property type="entry name" value="MEMBRANE COMPONENT OF TRANSPORTER-RELATED"/>
    <property type="match status" value="1"/>
</dbReference>
<feature type="transmembrane region" description="Helical" evidence="7">
    <location>
        <begin position="277"/>
        <end position="301"/>
    </location>
</feature>
<dbReference type="Proteomes" id="UP000190476">
    <property type="component" value="Chromosome I"/>
</dbReference>
<dbReference type="RefSeq" id="WP_079481683.1">
    <property type="nucleotide sequence ID" value="NZ_CBML010000001.1"/>
</dbReference>
<dbReference type="EMBL" id="LT799839">
    <property type="protein sequence ID" value="SLK22680.1"/>
    <property type="molecule type" value="Genomic_DNA"/>
</dbReference>
<evidence type="ECO:0000256" key="5">
    <source>
        <dbReference type="ARBA" id="ARBA00023136"/>
    </source>
</evidence>
<keyword evidence="5 7" id="KW-0472">Membrane</keyword>
<evidence type="ECO:0000313" key="11">
    <source>
        <dbReference type="Proteomes" id="UP000190476"/>
    </source>
</evidence>
<reference evidence="11" key="1">
    <citation type="submission" date="2017-03" db="EMBL/GenBank/DDBJ databases">
        <authorList>
            <person name="Falquet L."/>
            <person name="Falquet L."/>
        </authorList>
    </citation>
    <scope>NUCLEOTIDE SEQUENCE [LARGE SCALE GENOMIC DNA]</scope>
</reference>
<comment type="similarity">
    <text evidence="6">Belongs to the ABC-4 integral membrane protein family.</text>
</comment>
<name>A0A1U6JQT6_9CLOT</name>
<dbReference type="InterPro" id="IPR003838">
    <property type="entry name" value="ABC3_permease_C"/>
</dbReference>
<evidence type="ECO:0000259" key="9">
    <source>
        <dbReference type="Pfam" id="PF12704"/>
    </source>
</evidence>
<evidence type="ECO:0000256" key="2">
    <source>
        <dbReference type="ARBA" id="ARBA00022475"/>
    </source>
</evidence>